<dbReference type="RefSeq" id="WP_004517583.1">
    <property type="nucleotide sequence ID" value="NZ_FNOF01000035.1"/>
</dbReference>
<protein>
    <submittedName>
        <fullName evidence="1">Uncharacterized protein</fullName>
    </submittedName>
</protein>
<name>A0A1H3B2X2_HALVA</name>
<evidence type="ECO:0000313" key="1">
    <source>
        <dbReference type="EMBL" id="SDX35409.1"/>
    </source>
</evidence>
<dbReference type="STRING" id="28442.SAMN05443574_13510"/>
<dbReference type="AlphaFoldDB" id="A0A1H3B2X2"/>
<accession>A0A1H3B2X2</accession>
<reference evidence="1 2" key="1">
    <citation type="submission" date="2016-10" db="EMBL/GenBank/DDBJ databases">
        <authorList>
            <person name="de Groot N.N."/>
        </authorList>
    </citation>
    <scope>NUCLEOTIDE SEQUENCE [LARGE SCALE GENOMIC DNA]</scope>
    <source>
        <strain evidence="1 2">DSM 3756</strain>
    </source>
</reference>
<dbReference type="Proteomes" id="UP000182573">
    <property type="component" value="Unassembled WGS sequence"/>
</dbReference>
<organism evidence="1 2">
    <name type="scientific">Haloarcula vallismortis</name>
    <name type="common">Halobacterium vallismortis</name>
    <dbReference type="NCBI Taxonomy" id="28442"/>
    <lineage>
        <taxon>Archaea</taxon>
        <taxon>Methanobacteriati</taxon>
        <taxon>Methanobacteriota</taxon>
        <taxon>Stenosarchaea group</taxon>
        <taxon>Halobacteria</taxon>
        <taxon>Halobacteriales</taxon>
        <taxon>Haloarculaceae</taxon>
        <taxon>Haloarcula</taxon>
    </lineage>
</organism>
<dbReference type="EMBL" id="FNOF01000035">
    <property type="protein sequence ID" value="SDX35409.1"/>
    <property type="molecule type" value="Genomic_DNA"/>
</dbReference>
<proteinExistence type="predicted"/>
<evidence type="ECO:0000313" key="2">
    <source>
        <dbReference type="Proteomes" id="UP000182573"/>
    </source>
</evidence>
<sequence>MSEVVLNFAEEPGEDHICTREGDLPVPRVGERVHLDREYRVDAVLYDLASEDAVPPEVWITVEPTSPDPNPEELPDR</sequence>
<gene>
    <name evidence="1" type="ORF">SAMN05443574_13510</name>
</gene>